<dbReference type="Proteomes" id="UP000001362">
    <property type="component" value="Chromosome"/>
</dbReference>
<evidence type="ECO:0000313" key="2">
    <source>
        <dbReference type="EMBL" id="ACK78256.1"/>
    </source>
</evidence>
<feature type="compositionally biased region" description="Basic residues" evidence="1">
    <location>
        <begin position="1"/>
        <end position="21"/>
    </location>
</feature>
<keyword evidence="3" id="KW-1185">Reference proteome</keyword>
<protein>
    <submittedName>
        <fullName evidence="2">Uncharacterized protein</fullName>
    </submittedName>
</protein>
<dbReference type="EMBL" id="CP001219">
    <property type="protein sequence ID" value="ACK78256.1"/>
    <property type="molecule type" value="Genomic_DNA"/>
</dbReference>
<proteinExistence type="predicted"/>
<reference evidence="2 3" key="1">
    <citation type="journal article" date="2008" name="BMC Genomics">
        <title>Acidithiobacillus ferrooxidans metabolism: from genome sequence to industrial applications.</title>
        <authorList>
            <person name="Valdes J."/>
            <person name="Pedroso I."/>
            <person name="Quatrini R."/>
            <person name="Dodson R.J."/>
            <person name="Tettelin H."/>
            <person name="Blake R.II."/>
            <person name="Eisen J.A."/>
            <person name="Holmes D.S."/>
        </authorList>
    </citation>
    <scope>NUCLEOTIDE SEQUENCE [LARGE SCALE GENOMIC DNA]</scope>
    <source>
        <strain evidence="3">ATCC 23270 / DSM 14882 / CIP 104768 / NCIMB 8455</strain>
    </source>
</reference>
<sequence>MPGAHRDRKKPHGPSLPHHRTNGSPRIRRFDELNAYRAARLGTPRFLKKANGNAMVSAAVFDSRHGPCADLLMFHASRTVTPRLRSSL</sequence>
<evidence type="ECO:0000313" key="3">
    <source>
        <dbReference type="Proteomes" id="UP000001362"/>
    </source>
</evidence>
<accession>B7J536</accession>
<dbReference type="AlphaFoldDB" id="B7J536"/>
<dbReference type="HOGENOM" id="CLU_2462048_0_0_6"/>
<feature type="region of interest" description="Disordered" evidence="1">
    <location>
        <begin position="1"/>
        <end position="27"/>
    </location>
</feature>
<evidence type="ECO:0000256" key="1">
    <source>
        <dbReference type="SAM" id="MobiDB-lite"/>
    </source>
</evidence>
<dbReference type="PaxDb" id="243159-AFE_0516"/>
<dbReference type="KEGG" id="afr:AFE_0516"/>
<gene>
    <name evidence="2" type="ordered locus">AFE_0516</name>
</gene>
<name>B7J536_ACIF2</name>
<organism evidence="2 3">
    <name type="scientific">Acidithiobacillus ferrooxidans (strain ATCC 23270 / DSM 14882 / CIP 104768 / NCIMB 8455)</name>
    <name type="common">Ferrobacillus ferrooxidans (strain ATCC 23270)</name>
    <dbReference type="NCBI Taxonomy" id="243159"/>
    <lineage>
        <taxon>Bacteria</taxon>
        <taxon>Pseudomonadati</taxon>
        <taxon>Pseudomonadota</taxon>
        <taxon>Acidithiobacillia</taxon>
        <taxon>Acidithiobacillales</taxon>
        <taxon>Acidithiobacillaceae</taxon>
        <taxon>Acidithiobacillus</taxon>
    </lineage>
</organism>